<dbReference type="Gene3D" id="3.20.20.140">
    <property type="entry name" value="Metal-dependent hydrolases"/>
    <property type="match status" value="1"/>
</dbReference>
<keyword evidence="9" id="KW-1185">Reference proteome</keyword>
<evidence type="ECO:0000256" key="3">
    <source>
        <dbReference type="ARBA" id="ARBA00022631"/>
    </source>
</evidence>
<keyword evidence="3" id="KW-0659">Purine metabolism</keyword>
<dbReference type="AlphaFoldDB" id="A0ABD0XS76"/>
<evidence type="ECO:0000256" key="6">
    <source>
        <dbReference type="ARBA" id="ARBA00022833"/>
    </source>
</evidence>
<evidence type="ECO:0000313" key="8">
    <source>
        <dbReference type="EMBL" id="KAL1110034.1"/>
    </source>
</evidence>
<reference evidence="8 9" key="1">
    <citation type="submission" date="2024-07" db="EMBL/GenBank/DDBJ databases">
        <title>Chromosome-level genome assembly of the water stick insect Ranatra chinensis (Heteroptera: Nepidae).</title>
        <authorList>
            <person name="Liu X."/>
        </authorList>
    </citation>
    <scope>NUCLEOTIDE SEQUENCE [LARGE SCALE GENOMIC DNA]</scope>
    <source>
        <strain evidence="8">Cailab_2021Rc</strain>
        <tissue evidence="8">Muscle</tissue>
    </source>
</reference>
<dbReference type="EMBL" id="JBFDAA010000029">
    <property type="protein sequence ID" value="KAL1110034.1"/>
    <property type="molecule type" value="Genomic_DNA"/>
</dbReference>
<organism evidence="8 9">
    <name type="scientific">Ranatra chinensis</name>
    <dbReference type="NCBI Taxonomy" id="642074"/>
    <lineage>
        <taxon>Eukaryota</taxon>
        <taxon>Metazoa</taxon>
        <taxon>Ecdysozoa</taxon>
        <taxon>Arthropoda</taxon>
        <taxon>Hexapoda</taxon>
        <taxon>Insecta</taxon>
        <taxon>Pterygota</taxon>
        <taxon>Neoptera</taxon>
        <taxon>Paraneoptera</taxon>
        <taxon>Hemiptera</taxon>
        <taxon>Heteroptera</taxon>
        <taxon>Panheteroptera</taxon>
        <taxon>Nepomorpha</taxon>
        <taxon>Nepidae</taxon>
        <taxon>Ranatrinae</taxon>
        <taxon>Ranatra</taxon>
    </lineage>
</organism>
<keyword evidence="6" id="KW-0862">Zinc</keyword>
<keyword evidence="5" id="KW-0378">Hydrolase</keyword>
<dbReference type="InterPro" id="IPR006680">
    <property type="entry name" value="Amidohydro-rel"/>
</dbReference>
<dbReference type="NCBIfam" id="NF005960">
    <property type="entry name" value="PRK08044.1"/>
    <property type="match status" value="1"/>
</dbReference>
<dbReference type="Gene3D" id="2.30.40.10">
    <property type="entry name" value="Urease, subunit C, domain 1"/>
    <property type="match status" value="1"/>
</dbReference>
<dbReference type="PANTHER" id="PTHR43668:SF4">
    <property type="entry name" value="ALLANTOINASE"/>
    <property type="match status" value="1"/>
</dbReference>
<dbReference type="SUPFAM" id="SSF51556">
    <property type="entry name" value="Metallo-dependent hydrolases"/>
    <property type="match status" value="1"/>
</dbReference>
<proteinExistence type="inferred from homology"/>
<feature type="domain" description="Amidohydrolase-related" evidence="7">
    <location>
        <begin position="50"/>
        <end position="432"/>
    </location>
</feature>
<dbReference type="InterPro" id="IPR050138">
    <property type="entry name" value="DHOase/Allantoinase_Hydrolase"/>
</dbReference>
<evidence type="ECO:0000256" key="5">
    <source>
        <dbReference type="ARBA" id="ARBA00022801"/>
    </source>
</evidence>
<dbReference type="FunFam" id="3.20.20.140:FF:000013">
    <property type="entry name" value="Allantoinase"/>
    <property type="match status" value="1"/>
</dbReference>
<dbReference type="NCBIfam" id="TIGR03178">
    <property type="entry name" value="allantoinase"/>
    <property type="match status" value="1"/>
</dbReference>
<dbReference type="SUPFAM" id="SSF51338">
    <property type="entry name" value="Composite domain of metallo-dependent hydrolases"/>
    <property type="match status" value="1"/>
</dbReference>
<accession>A0ABD0XS76</accession>
<evidence type="ECO:0000256" key="2">
    <source>
        <dbReference type="ARBA" id="ARBA00011881"/>
    </source>
</evidence>
<dbReference type="InterPro" id="IPR011059">
    <property type="entry name" value="Metal-dep_hydrolase_composite"/>
</dbReference>
<gene>
    <name evidence="8" type="ORF">AAG570_014165</name>
</gene>
<comment type="caution">
    <text evidence="8">The sequence shown here is derived from an EMBL/GenBank/DDBJ whole genome shotgun (WGS) entry which is preliminary data.</text>
</comment>
<dbReference type="InterPro" id="IPR017593">
    <property type="entry name" value="Allantoinase"/>
</dbReference>
<sequence length="451" mass="49040">MTYDLIIKNGKVILETGAVETDVAIKDGKIAAIGFNLENGKQTIDAKGLIVSPGMIDAHMHLTEMGPRSDWEGYETGTRAAAKGGITSCIEMPLNQMPATVDGKTLKMKLDAGQGKLSIDVYSFGGLVQNNVSKLHEMAEMGVPVFKCFIATCGSGHPEDFSDVDDFVYYEGAKEIARLNKILAVHAENAIICDELGRIAKESGQTSAKSYVDSRPVFTEVEAVRRALYLADVAGCQLHVCHVSCPEAVEEVTRARQAGQNVTCETCGHYLAVDLDDFEKIGNAAKCSPPIRDKDNQVRLWEKVMKGEVDLVASDHSPCTPNLKEGTVFEAWGGISACQNTLDVFFDEAVQKRNMPLTQFARLIAGNPAKIFHLEGKGTIEVGNDADIVLIKPNSPYVLKAEDLEYRNKMSVYVGRKIGAQVAATIVRGNVVYELGKGIVNPHKGKFLKTR</sequence>
<comment type="cofactor">
    <cofactor evidence="1">
        <name>Zn(2+)</name>
        <dbReference type="ChEBI" id="CHEBI:29105"/>
    </cofactor>
</comment>
<protein>
    <recommendedName>
        <fullName evidence="7">Amidohydrolase-related domain-containing protein</fullName>
    </recommendedName>
</protein>
<dbReference type="Pfam" id="PF01979">
    <property type="entry name" value="Amidohydro_1"/>
    <property type="match status" value="1"/>
</dbReference>
<dbReference type="GO" id="GO:0006144">
    <property type="term" value="P:purine nucleobase metabolic process"/>
    <property type="evidence" value="ECO:0007669"/>
    <property type="project" value="UniProtKB-KW"/>
</dbReference>
<dbReference type="Proteomes" id="UP001558652">
    <property type="component" value="Unassembled WGS sequence"/>
</dbReference>
<evidence type="ECO:0000256" key="4">
    <source>
        <dbReference type="ARBA" id="ARBA00022723"/>
    </source>
</evidence>
<dbReference type="HAMAP" id="MF_01645">
    <property type="entry name" value="Hydantoinase"/>
    <property type="match status" value="1"/>
</dbReference>
<evidence type="ECO:0000313" key="9">
    <source>
        <dbReference type="Proteomes" id="UP001558652"/>
    </source>
</evidence>
<dbReference type="GO" id="GO:0016787">
    <property type="term" value="F:hydrolase activity"/>
    <property type="evidence" value="ECO:0007669"/>
    <property type="project" value="UniProtKB-KW"/>
</dbReference>
<evidence type="ECO:0000256" key="1">
    <source>
        <dbReference type="ARBA" id="ARBA00001947"/>
    </source>
</evidence>
<name>A0ABD0XS76_9HEMI</name>
<dbReference type="InterPro" id="IPR032466">
    <property type="entry name" value="Metal_Hydrolase"/>
</dbReference>
<comment type="subunit">
    <text evidence="2">Homotetramer.</text>
</comment>
<keyword evidence="4" id="KW-0479">Metal-binding</keyword>
<dbReference type="InterPro" id="IPR047604">
    <property type="entry name" value="Allantoinase_bact"/>
</dbReference>
<dbReference type="GO" id="GO:0046872">
    <property type="term" value="F:metal ion binding"/>
    <property type="evidence" value="ECO:0007669"/>
    <property type="project" value="UniProtKB-KW"/>
</dbReference>
<evidence type="ECO:0000259" key="7">
    <source>
        <dbReference type="Pfam" id="PF01979"/>
    </source>
</evidence>
<dbReference type="PANTHER" id="PTHR43668">
    <property type="entry name" value="ALLANTOINASE"/>
    <property type="match status" value="1"/>
</dbReference>